<protein>
    <recommendedName>
        <fullName evidence="5">Baseplate protein J-like domain-containing protein</fullName>
    </recommendedName>
</protein>
<keyword evidence="2" id="KW-1133">Transmembrane helix</keyword>
<dbReference type="EMBL" id="MGKY01000016">
    <property type="protein sequence ID" value="OGN33475.1"/>
    <property type="molecule type" value="Genomic_DNA"/>
</dbReference>
<keyword evidence="2" id="KW-0812">Transmembrane</keyword>
<feature type="compositionally biased region" description="Basic and acidic residues" evidence="1">
    <location>
        <begin position="114"/>
        <end position="136"/>
    </location>
</feature>
<dbReference type="Proteomes" id="UP000177745">
    <property type="component" value="Unassembled WGS sequence"/>
</dbReference>
<reference evidence="3 4" key="1">
    <citation type="journal article" date="2016" name="Nat. Commun.">
        <title>Thousands of microbial genomes shed light on interconnected biogeochemical processes in an aquifer system.</title>
        <authorList>
            <person name="Anantharaman K."/>
            <person name="Brown C.T."/>
            <person name="Hug L.A."/>
            <person name="Sharon I."/>
            <person name="Castelle C.J."/>
            <person name="Probst A.J."/>
            <person name="Thomas B.C."/>
            <person name="Singh A."/>
            <person name="Wilkins M.J."/>
            <person name="Karaoz U."/>
            <person name="Brodie E.L."/>
            <person name="Williams K.H."/>
            <person name="Hubbard S.S."/>
            <person name="Banfield J.F."/>
        </authorList>
    </citation>
    <scope>NUCLEOTIDE SEQUENCE [LARGE SCALE GENOMIC DNA]</scope>
</reference>
<feature type="region of interest" description="Disordered" evidence="1">
    <location>
        <begin position="168"/>
        <end position="189"/>
    </location>
</feature>
<dbReference type="AlphaFoldDB" id="A0A1F8H7A1"/>
<evidence type="ECO:0000313" key="4">
    <source>
        <dbReference type="Proteomes" id="UP000177745"/>
    </source>
</evidence>
<accession>A0A1F8H7A1</accession>
<feature type="compositionally biased region" description="Acidic residues" evidence="1">
    <location>
        <begin position="102"/>
        <end position="113"/>
    </location>
</feature>
<proteinExistence type="predicted"/>
<organism evidence="3 4">
    <name type="scientific">Candidatus Yanofskybacteria bacterium RIFCSPLOWO2_12_FULL_43_11b</name>
    <dbReference type="NCBI Taxonomy" id="1802710"/>
    <lineage>
        <taxon>Bacteria</taxon>
        <taxon>Candidatus Yanofskyibacteriota</taxon>
    </lineage>
</organism>
<evidence type="ECO:0000256" key="2">
    <source>
        <dbReference type="SAM" id="Phobius"/>
    </source>
</evidence>
<evidence type="ECO:0000313" key="3">
    <source>
        <dbReference type="EMBL" id="OGN33475.1"/>
    </source>
</evidence>
<gene>
    <name evidence="3" type="ORF">A3G51_01775</name>
</gene>
<name>A0A1F8H7A1_9BACT</name>
<feature type="region of interest" description="Disordered" evidence="1">
    <location>
        <begin position="98"/>
        <end position="144"/>
    </location>
</feature>
<evidence type="ECO:0008006" key="5">
    <source>
        <dbReference type="Google" id="ProtNLM"/>
    </source>
</evidence>
<sequence length="611" mass="67884">MASTKIINVLKDDKFEEILDLFKNTAAKEVIFVLPKTSKAFKNEEHFIILDNEAKKSDKKISLLCSSPDTNKLAKKYKFDVLLAKSGDEKPLITAVNQFDSEKDDEEKEEDTEKSETEQEDKNQEDNDRAKSEEVLKPAGRMYDDNDEFQVMTVSKMRRSLEGIVKQGGKPLKINPPKERPVSLSVKKKPAHEYQSVDDIKNVWKDQNERIRVPSESIWTGINNRTRKSLRNFPRKSLIGLGVISVVLLGTIIYISAGNAKIDIMPKKQPLDIQLKVSASDKFSFVDAGLNKIPGQLFSVEKNAAQTFQTTGEKEVAQKARGTITVFNEYGTTPQVLIATTRFQTPDGLIFRTLKSITVPGTKVENGKIIPGSISVEVVADKPGQSYNIPADKFGIPAFNERGDAGRYEKIYGKSDETMRGGAIGKAKVVTDTDFNAAKQTLSNQVTKDIQDSLKAQTSGLKVLNASAIKLKEPESTAKVDEAANEFMMAVSAAIKTVGFKEDDLKGLIRQYIDKTKNLTAIPEKLSTSYDNIILDETTGILTFTVNIKGNGYAKVDADKIKTDLAGKNETEIKSYFKEAAGVDTAKVVLSPFWVKRIPQDKERTKLQINY</sequence>
<comment type="caution">
    <text evidence="3">The sequence shown here is derived from an EMBL/GenBank/DDBJ whole genome shotgun (WGS) entry which is preliminary data.</text>
</comment>
<feature type="transmembrane region" description="Helical" evidence="2">
    <location>
        <begin position="237"/>
        <end position="257"/>
    </location>
</feature>
<keyword evidence="2" id="KW-0472">Membrane</keyword>
<evidence type="ECO:0000256" key="1">
    <source>
        <dbReference type="SAM" id="MobiDB-lite"/>
    </source>
</evidence>